<keyword evidence="9" id="KW-0472">Membrane</keyword>
<keyword evidence="7" id="KW-0503">Monooxygenase</keyword>
<evidence type="ECO:0000256" key="6">
    <source>
        <dbReference type="ARBA" id="ARBA00023004"/>
    </source>
</evidence>
<organism evidence="10 11">
    <name type="scientific">Coniochaeta pulveracea</name>
    <dbReference type="NCBI Taxonomy" id="177199"/>
    <lineage>
        <taxon>Eukaryota</taxon>
        <taxon>Fungi</taxon>
        <taxon>Dikarya</taxon>
        <taxon>Ascomycota</taxon>
        <taxon>Pezizomycotina</taxon>
        <taxon>Sordariomycetes</taxon>
        <taxon>Sordariomycetidae</taxon>
        <taxon>Coniochaetales</taxon>
        <taxon>Coniochaetaceae</taxon>
        <taxon>Coniochaeta</taxon>
    </lineage>
</organism>
<dbReference type="AlphaFoldDB" id="A0A420XZV0"/>
<keyword evidence="3 8" id="KW-0349">Heme</keyword>
<protein>
    <recommendedName>
        <fullName evidence="12">Cytochrome P450</fullName>
    </recommendedName>
</protein>
<name>A0A420XZV0_9PEZI</name>
<dbReference type="InterPro" id="IPR036396">
    <property type="entry name" value="Cyt_P450_sf"/>
</dbReference>
<accession>A0A420XZV0</accession>
<dbReference type="GO" id="GO:0005506">
    <property type="term" value="F:iron ion binding"/>
    <property type="evidence" value="ECO:0007669"/>
    <property type="project" value="InterPro"/>
</dbReference>
<evidence type="ECO:0008006" key="12">
    <source>
        <dbReference type="Google" id="ProtNLM"/>
    </source>
</evidence>
<dbReference type="OrthoDB" id="1844152at2759"/>
<dbReference type="Pfam" id="PF00067">
    <property type="entry name" value="p450"/>
    <property type="match status" value="1"/>
</dbReference>
<keyword evidence="4 8" id="KW-0479">Metal-binding</keyword>
<dbReference type="PANTHER" id="PTHR46206:SF1">
    <property type="entry name" value="P450, PUTATIVE (EUROFUNG)-RELATED"/>
    <property type="match status" value="1"/>
</dbReference>
<keyword evidence="9" id="KW-1133">Transmembrane helix</keyword>
<reference evidence="10 11" key="1">
    <citation type="submission" date="2018-08" db="EMBL/GenBank/DDBJ databases">
        <title>Draft genome of the lignicolous fungus Coniochaeta pulveracea.</title>
        <authorList>
            <person name="Borstlap C.J."/>
            <person name="De Witt R.N."/>
            <person name="Botha A."/>
            <person name="Volschenk H."/>
        </authorList>
    </citation>
    <scope>NUCLEOTIDE SEQUENCE [LARGE SCALE GENOMIC DNA]</scope>
    <source>
        <strain evidence="10 11">CAB683</strain>
    </source>
</reference>
<evidence type="ECO:0000256" key="4">
    <source>
        <dbReference type="ARBA" id="ARBA00022723"/>
    </source>
</evidence>
<dbReference type="STRING" id="177199.A0A420XZV0"/>
<comment type="cofactor">
    <cofactor evidence="1 8">
        <name>heme</name>
        <dbReference type="ChEBI" id="CHEBI:30413"/>
    </cofactor>
</comment>
<dbReference type="Gene3D" id="1.10.630.10">
    <property type="entry name" value="Cytochrome P450"/>
    <property type="match status" value="1"/>
</dbReference>
<comment type="caution">
    <text evidence="10">The sequence shown here is derived from an EMBL/GenBank/DDBJ whole genome shotgun (WGS) entry which is preliminary data.</text>
</comment>
<dbReference type="GO" id="GO:0016705">
    <property type="term" value="F:oxidoreductase activity, acting on paired donors, with incorporation or reduction of molecular oxygen"/>
    <property type="evidence" value="ECO:0007669"/>
    <property type="project" value="InterPro"/>
</dbReference>
<dbReference type="EMBL" id="QVQW01000080">
    <property type="protein sequence ID" value="RKU41205.1"/>
    <property type="molecule type" value="Genomic_DNA"/>
</dbReference>
<proteinExistence type="inferred from homology"/>
<dbReference type="Proteomes" id="UP000275385">
    <property type="component" value="Unassembled WGS sequence"/>
</dbReference>
<dbReference type="InterPro" id="IPR002403">
    <property type="entry name" value="Cyt_P450_E_grp-IV"/>
</dbReference>
<keyword evidence="11" id="KW-1185">Reference proteome</keyword>
<sequence>MQSFITTTTASMPDILSYPKSLGAVLVLLGLIIYNRVTKLRLPKLHLLNSRQGKLFSYHRTRFRNMTGLRDALTLADAHHKEETILLSVAGHPDVVLLPNDETTWVMKQPENVLNRHAQTNEELSIEHGTYFDKKTFLDGVGNQIITTKLNAQIGALIPIVDEELEEGFKRLWGTDTKEFHEVGVYETLQAIETQISGRTFTGLPECLDPELAKATKGWIMAFPVSAVLLGHLPKPLKYLVAPLVTIPNRKHEKAFLKIVKPGIQQRLQDFRKRQSANDLEKAAMGPEPNDWLQWMIDFAVKNGDPHLLEADTLAGLELLINFASIHTSSFAITHAVLDLAASDPSYIAELRDEIRTILADHDGKWSKTALSQMVKLDSTMRESQRINGPSPIGVLRRVVAPDGITTPSGIHLPQHSVLGVNAHSIHHDTRHYGADAGEFKPFRFAEKKDEGARQAWATTSATYMAFGGGRAACPGRFFGAAKVKLMLARILMEYEIEGLEERPPNLYLGLNILPPMKAGVRVRRKQEGVF</sequence>
<evidence type="ECO:0000256" key="1">
    <source>
        <dbReference type="ARBA" id="ARBA00001971"/>
    </source>
</evidence>
<gene>
    <name evidence="10" type="ORF">DL546_003250</name>
</gene>
<dbReference type="CDD" id="cd11041">
    <property type="entry name" value="CYP503A1-like"/>
    <property type="match status" value="1"/>
</dbReference>
<evidence type="ECO:0000256" key="7">
    <source>
        <dbReference type="ARBA" id="ARBA00023033"/>
    </source>
</evidence>
<evidence type="ECO:0000313" key="11">
    <source>
        <dbReference type="Proteomes" id="UP000275385"/>
    </source>
</evidence>
<evidence type="ECO:0000313" key="10">
    <source>
        <dbReference type="EMBL" id="RKU41205.1"/>
    </source>
</evidence>
<evidence type="ECO:0000256" key="5">
    <source>
        <dbReference type="ARBA" id="ARBA00023002"/>
    </source>
</evidence>
<feature type="transmembrane region" description="Helical" evidence="9">
    <location>
        <begin position="15"/>
        <end position="34"/>
    </location>
</feature>
<dbReference type="GO" id="GO:0020037">
    <property type="term" value="F:heme binding"/>
    <property type="evidence" value="ECO:0007669"/>
    <property type="project" value="InterPro"/>
</dbReference>
<keyword evidence="6 8" id="KW-0408">Iron</keyword>
<keyword evidence="5" id="KW-0560">Oxidoreductase</keyword>
<keyword evidence="9" id="KW-0812">Transmembrane</keyword>
<evidence type="ECO:0000256" key="8">
    <source>
        <dbReference type="PIRSR" id="PIRSR602403-1"/>
    </source>
</evidence>
<feature type="binding site" description="axial binding residue" evidence="8">
    <location>
        <position position="474"/>
    </location>
    <ligand>
        <name>heme</name>
        <dbReference type="ChEBI" id="CHEBI:30413"/>
    </ligand>
    <ligandPart>
        <name>Fe</name>
        <dbReference type="ChEBI" id="CHEBI:18248"/>
    </ligandPart>
</feature>
<dbReference type="PANTHER" id="PTHR46206">
    <property type="entry name" value="CYTOCHROME P450"/>
    <property type="match status" value="1"/>
</dbReference>
<dbReference type="InterPro" id="IPR001128">
    <property type="entry name" value="Cyt_P450"/>
</dbReference>
<dbReference type="GO" id="GO:0004497">
    <property type="term" value="F:monooxygenase activity"/>
    <property type="evidence" value="ECO:0007669"/>
    <property type="project" value="UniProtKB-KW"/>
</dbReference>
<comment type="similarity">
    <text evidence="2">Belongs to the cytochrome P450 family.</text>
</comment>
<dbReference type="PRINTS" id="PR00465">
    <property type="entry name" value="EP450IV"/>
</dbReference>
<dbReference type="SUPFAM" id="SSF48264">
    <property type="entry name" value="Cytochrome P450"/>
    <property type="match status" value="1"/>
</dbReference>
<evidence type="ECO:0000256" key="2">
    <source>
        <dbReference type="ARBA" id="ARBA00010617"/>
    </source>
</evidence>
<evidence type="ECO:0000256" key="9">
    <source>
        <dbReference type="SAM" id="Phobius"/>
    </source>
</evidence>
<evidence type="ECO:0000256" key="3">
    <source>
        <dbReference type="ARBA" id="ARBA00022617"/>
    </source>
</evidence>